<evidence type="ECO:0000313" key="8">
    <source>
        <dbReference type="Proteomes" id="UP001056336"/>
    </source>
</evidence>
<reference evidence="7" key="1">
    <citation type="journal article" date="2018" name="Int. J. Syst. Evol. Microbiol.">
        <title>Jatrophihabitans telluris sp. nov., isolated from sediment soil of lava forest wetlands and the emended description of the genus Jatrophihabitans.</title>
        <authorList>
            <person name="Lee K.C."/>
            <person name="Suh M.K."/>
            <person name="Eom M.K."/>
            <person name="Kim K.K."/>
            <person name="Kim J.S."/>
            <person name="Kim D.S."/>
            <person name="Ko S.H."/>
            <person name="Shin Y.K."/>
            <person name="Lee J.S."/>
        </authorList>
    </citation>
    <scope>NUCLEOTIDE SEQUENCE</scope>
    <source>
        <strain evidence="7">N237</strain>
    </source>
</reference>
<accession>A0ABY4QXC1</accession>
<proteinExistence type="inferred from homology"/>
<evidence type="ECO:0000256" key="1">
    <source>
        <dbReference type="ARBA" id="ARBA00001947"/>
    </source>
</evidence>
<dbReference type="PANTHER" id="PTHR43401:SF5">
    <property type="entry name" value="ALCOHOL DEHYDROGENASE-RELATED"/>
    <property type="match status" value="1"/>
</dbReference>
<dbReference type="PROSITE" id="PS00059">
    <property type="entry name" value="ADH_ZINC"/>
    <property type="match status" value="1"/>
</dbReference>
<dbReference type="Proteomes" id="UP001056336">
    <property type="component" value="Chromosome"/>
</dbReference>
<keyword evidence="2 5" id="KW-0479">Metal-binding</keyword>
<dbReference type="Gene3D" id="3.90.180.10">
    <property type="entry name" value="Medium-chain alcohol dehydrogenases, catalytic domain"/>
    <property type="match status" value="1"/>
</dbReference>
<evidence type="ECO:0000256" key="2">
    <source>
        <dbReference type="ARBA" id="ARBA00022723"/>
    </source>
</evidence>
<dbReference type="Gene3D" id="3.40.50.720">
    <property type="entry name" value="NAD(P)-binding Rossmann-like Domain"/>
    <property type="match status" value="1"/>
</dbReference>
<dbReference type="InterPro" id="IPR020843">
    <property type="entry name" value="ER"/>
</dbReference>
<evidence type="ECO:0000256" key="3">
    <source>
        <dbReference type="ARBA" id="ARBA00022833"/>
    </source>
</evidence>
<organism evidence="7 8">
    <name type="scientific">Jatrophihabitans telluris</name>
    <dbReference type="NCBI Taxonomy" id="2038343"/>
    <lineage>
        <taxon>Bacteria</taxon>
        <taxon>Bacillati</taxon>
        <taxon>Actinomycetota</taxon>
        <taxon>Actinomycetes</taxon>
        <taxon>Jatrophihabitantales</taxon>
        <taxon>Jatrophihabitantaceae</taxon>
        <taxon>Jatrophihabitans</taxon>
    </lineage>
</organism>
<dbReference type="SUPFAM" id="SSF51735">
    <property type="entry name" value="NAD(P)-binding Rossmann-fold domains"/>
    <property type="match status" value="1"/>
</dbReference>
<dbReference type="InterPro" id="IPR050129">
    <property type="entry name" value="Zn_alcohol_dh"/>
</dbReference>
<dbReference type="RefSeq" id="WP_249770237.1">
    <property type="nucleotide sequence ID" value="NZ_CP097332.1"/>
</dbReference>
<dbReference type="PANTHER" id="PTHR43401">
    <property type="entry name" value="L-THREONINE 3-DEHYDROGENASE"/>
    <property type="match status" value="1"/>
</dbReference>
<evidence type="ECO:0000256" key="4">
    <source>
        <dbReference type="ARBA" id="ARBA00023002"/>
    </source>
</evidence>
<keyword evidence="3 5" id="KW-0862">Zinc</keyword>
<dbReference type="SUPFAM" id="SSF50129">
    <property type="entry name" value="GroES-like"/>
    <property type="match status" value="1"/>
</dbReference>
<dbReference type="EMBL" id="CP097332">
    <property type="protein sequence ID" value="UQX87579.1"/>
    <property type="molecule type" value="Genomic_DNA"/>
</dbReference>
<evidence type="ECO:0000259" key="6">
    <source>
        <dbReference type="SMART" id="SM00829"/>
    </source>
</evidence>
<comment type="cofactor">
    <cofactor evidence="1 5">
        <name>Zn(2+)</name>
        <dbReference type="ChEBI" id="CHEBI:29105"/>
    </cofactor>
</comment>
<dbReference type="InterPro" id="IPR013149">
    <property type="entry name" value="ADH-like_C"/>
</dbReference>
<evidence type="ECO:0000313" key="7">
    <source>
        <dbReference type="EMBL" id="UQX87579.1"/>
    </source>
</evidence>
<evidence type="ECO:0000256" key="5">
    <source>
        <dbReference type="RuleBase" id="RU361277"/>
    </source>
</evidence>
<sequence>MKAAIITGVGAISVETVDDPKPQARQVVIEVAGAGICGTDLHILEGEFAPTLPIIPGHEFSGTVVEVGSEVSELVVGDRVAVDPSLYCYECYQCRRGRNNMCERWAAIGVSVAGGAAQYALAPVANCWKVPDSLELSDASLVEPLSCAVRGFDVLRPNLGDTYLIYGSGTMGLMMMELAKRAGAASVSMVDLNPDRLDTARLLGCTEAVTSAEEIVGSYPHLWDIVIDCTGVEAAIADGLNRVGKGGTFQQFGVTAYSARATIEPYKIYNQEIRIVGSMAVLRSFERAGDLLAIGALKPEVMISDRFSLDDYPKAIEQFKAGVGRKIQITPNR</sequence>
<dbReference type="InterPro" id="IPR011032">
    <property type="entry name" value="GroES-like_sf"/>
</dbReference>
<gene>
    <name evidence="7" type="ORF">M6D93_14895</name>
</gene>
<keyword evidence="4" id="KW-0560">Oxidoreductase</keyword>
<reference evidence="7" key="2">
    <citation type="submission" date="2022-05" db="EMBL/GenBank/DDBJ databases">
        <authorList>
            <person name="Kim J.-S."/>
            <person name="Lee K."/>
            <person name="Suh M."/>
            <person name="Eom M."/>
            <person name="Kim J.-S."/>
            <person name="Kim D.-S."/>
            <person name="Ko S.-H."/>
            <person name="Shin Y."/>
            <person name="Lee J.-S."/>
        </authorList>
    </citation>
    <scope>NUCLEOTIDE SEQUENCE</scope>
    <source>
        <strain evidence="7">N237</strain>
    </source>
</reference>
<feature type="domain" description="Enoyl reductase (ER)" evidence="6">
    <location>
        <begin position="8"/>
        <end position="329"/>
    </location>
</feature>
<dbReference type="InterPro" id="IPR002328">
    <property type="entry name" value="ADH_Zn_CS"/>
</dbReference>
<comment type="similarity">
    <text evidence="5">Belongs to the zinc-containing alcohol dehydrogenase family.</text>
</comment>
<protein>
    <submittedName>
        <fullName evidence="7">Zinc-dependent alcohol dehydrogenase family protein</fullName>
    </submittedName>
</protein>
<dbReference type="InterPro" id="IPR013154">
    <property type="entry name" value="ADH-like_N"/>
</dbReference>
<keyword evidence="8" id="KW-1185">Reference proteome</keyword>
<name>A0ABY4QXC1_9ACTN</name>
<dbReference type="SMART" id="SM00829">
    <property type="entry name" value="PKS_ER"/>
    <property type="match status" value="1"/>
</dbReference>
<dbReference type="InterPro" id="IPR036291">
    <property type="entry name" value="NAD(P)-bd_dom_sf"/>
</dbReference>
<dbReference type="Pfam" id="PF00107">
    <property type="entry name" value="ADH_zinc_N"/>
    <property type="match status" value="1"/>
</dbReference>
<dbReference type="Pfam" id="PF08240">
    <property type="entry name" value="ADH_N"/>
    <property type="match status" value="1"/>
</dbReference>
<dbReference type="CDD" id="cd08234">
    <property type="entry name" value="threonine_DH_like"/>
    <property type="match status" value="1"/>
</dbReference>